<feature type="active site" evidence="9">
    <location>
        <position position="185"/>
    </location>
</feature>
<evidence type="ECO:0000259" key="10">
    <source>
        <dbReference type="PROSITE" id="PS51898"/>
    </source>
</evidence>
<evidence type="ECO:0000256" key="7">
    <source>
        <dbReference type="ARBA" id="ARBA00023172"/>
    </source>
</evidence>
<dbReference type="PANTHER" id="PTHR30349:SF77">
    <property type="entry name" value="TYROSINE RECOMBINASE XERC"/>
    <property type="match status" value="1"/>
</dbReference>
<dbReference type="Gene3D" id="1.10.443.10">
    <property type="entry name" value="Intergrase catalytic core"/>
    <property type="match status" value="1"/>
</dbReference>
<dbReference type="InterPro" id="IPR004107">
    <property type="entry name" value="Integrase_SAM-like_N"/>
</dbReference>
<gene>
    <name evidence="9" type="primary">xerC</name>
    <name evidence="12" type="ORF">ACFL27_27025</name>
</gene>
<dbReference type="EMBL" id="JBHPBY010000625">
    <property type="protein sequence ID" value="MFC1853854.1"/>
    <property type="molecule type" value="Genomic_DNA"/>
</dbReference>
<evidence type="ECO:0000256" key="6">
    <source>
        <dbReference type="ARBA" id="ARBA00023125"/>
    </source>
</evidence>
<feature type="active site" evidence="9">
    <location>
        <position position="161"/>
    </location>
</feature>
<comment type="subcellular location">
    <subcellularLocation>
        <location evidence="1 9">Cytoplasm</location>
    </subcellularLocation>
</comment>
<evidence type="ECO:0000256" key="5">
    <source>
        <dbReference type="ARBA" id="ARBA00022908"/>
    </source>
</evidence>
<feature type="domain" description="Core-binding (CB)" evidence="11">
    <location>
        <begin position="12"/>
        <end position="100"/>
    </location>
</feature>
<evidence type="ECO:0000256" key="9">
    <source>
        <dbReference type="HAMAP-Rule" id="MF_01808"/>
    </source>
</evidence>
<dbReference type="CDD" id="cd00798">
    <property type="entry name" value="INT_XerDC_C"/>
    <property type="match status" value="1"/>
</dbReference>
<comment type="subunit">
    <text evidence="9">Forms a cyclic heterotetrameric complex composed of two molecules of XerC and two molecules of XerD.</text>
</comment>
<dbReference type="PANTHER" id="PTHR30349">
    <property type="entry name" value="PHAGE INTEGRASE-RELATED"/>
    <property type="match status" value="1"/>
</dbReference>
<dbReference type="InterPro" id="IPR013762">
    <property type="entry name" value="Integrase-like_cat_sf"/>
</dbReference>
<dbReference type="PROSITE" id="PS51900">
    <property type="entry name" value="CB"/>
    <property type="match status" value="1"/>
</dbReference>
<reference evidence="12 13" key="1">
    <citation type="submission" date="2024-09" db="EMBL/GenBank/DDBJ databases">
        <title>Laminarin stimulates single cell rates of sulfate reduction while oxygen inhibits transcriptomic activity in coastal marine sediment.</title>
        <authorList>
            <person name="Lindsay M."/>
            <person name="Orcutt B."/>
            <person name="Emerson D."/>
            <person name="Stepanauskas R."/>
            <person name="D'Angelo T."/>
        </authorList>
    </citation>
    <scope>NUCLEOTIDE SEQUENCE [LARGE SCALE GENOMIC DNA]</scope>
    <source>
        <strain evidence="12">SAG AM-311-K15</strain>
    </source>
</reference>
<organism evidence="12 13">
    <name type="scientific">candidate division CSSED10-310 bacterium</name>
    <dbReference type="NCBI Taxonomy" id="2855610"/>
    <lineage>
        <taxon>Bacteria</taxon>
        <taxon>Bacteria division CSSED10-310</taxon>
    </lineage>
</organism>
<dbReference type="Proteomes" id="UP001594351">
    <property type="component" value="Unassembled WGS sequence"/>
</dbReference>
<dbReference type="SUPFAM" id="SSF56349">
    <property type="entry name" value="DNA breaking-rejoining enzymes"/>
    <property type="match status" value="1"/>
</dbReference>
<proteinExistence type="inferred from homology"/>
<protein>
    <recommendedName>
        <fullName evidence="9">Tyrosine recombinase XerC</fullName>
    </recommendedName>
</protein>
<keyword evidence="6 9" id="KW-0238">DNA-binding</keyword>
<feature type="active site" evidence="9">
    <location>
        <position position="283"/>
    </location>
</feature>
<keyword evidence="8 9" id="KW-0131">Cell cycle</keyword>
<evidence type="ECO:0000256" key="1">
    <source>
        <dbReference type="ARBA" id="ARBA00004496"/>
    </source>
</evidence>
<dbReference type="InterPro" id="IPR050090">
    <property type="entry name" value="Tyrosine_recombinase_XerCD"/>
</dbReference>
<dbReference type="InterPro" id="IPR010998">
    <property type="entry name" value="Integrase_recombinase_N"/>
</dbReference>
<keyword evidence="4 9" id="KW-0159">Chromosome partition</keyword>
<dbReference type="Gene3D" id="1.10.150.130">
    <property type="match status" value="1"/>
</dbReference>
<feature type="active site" description="O-(3'-phospho-DNA)-tyrosine intermediate" evidence="9">
    <location>
        <position position="292"/>
    </location>
</feature>
<keyword evidence="3 9" id="KW-0132">Cell division</keyword>
<dbReference type="InterPro" id="IPR044068">
    <property type="entry name" value="CB"/>
</dbReference>
<evidence type="ECO:0000256" key="2">
    <source>
        <dbReference type="ARBA" id="ARBA00022490"/>
    </source>
</evidence>
<dbReference type="InterPro" id="IPR011010">
    <property type="entry name" value="DNA_brk_join_enz"/>
</dbReference>
<keyword evidence="5 9" id="KW-0229">DNA integration</keyword>
<keyword evidence="2 9" id="KW-0963">Cytoplasm</keyword>
<dbReference type="InterPro" id="IPR023009">
    <property type="entry name" value="Tyrosine_recombinase_XerC/XerD"/>
</dbReference>
<dbReference type="PROSITE" id="PS51898">
    <property type="entry name" value="TYR_RECOMBINASE"/>
    <property type="match status" value="1"/>
</dbReference>
<evidence type="ECO:0000256" key="4">
    <source>
        <dbReference type="ARBA" id="ARBA00022829"/>
    </source>
</evidence>
<sequence>MRANNSAKDEQTDLDHHIKGFINYLIVEKNASEHTVAAYKLDLSQFLTYLQESEMWNGQWDSLDHLILRGYVGYLFRKGFAKSSIMRKVASLRCLFSYLVREEIITSNPAKLISYPKIEKKIPRFLLLEEIFRLLQPTKSTDLAALRNRALLVLFYASGARISEIHRLDLRHINFTQGSVKVLGKGKKERIIPISKRACLIINEYVELRKSHDQEGGEEDMPLFLNQAGSRLSIRSIRRIVVKMGHKTGIPHHFSPHSLRHSFATHLLEAGADLRAIQELLGHQSLSTTQKYLHVDIEKLMEVYHRAHPKSS</sequence>
<evidence type="ECO:0000256" key="8">
    <source>
        <dbReference type="ARBA" id="ARBA00023306"/>
    </source>
</evidence>
<comment type="function">
    <text evidence="9">Site-specific tyrosine recombinase, which acts by catalyzing the cutting and rejoining of the recombining DNA molecules. The XerC-XerD complex is essential to convert dimers of the bacterial chromosome into monomers to permit their segregation at cell division. It also contributes to the segregational stability of plasmids.</text>
</comment>
<feature type="active site" evidence="9">
    <location>
        <position position="260"/>
    </location>
</feature>
<evidence type="ECO:0000313" key="12">
    <source>
        <dbReference type="EMBL" id="MFC1853854.1"/>
    </source>
</evidence>
<feature type="active site" evidence="9">
    <location>
        <position position="257"/>
    </location>
</feature>
<evidence type="ECO:0000259" key="11">
    <source>
        <dbReference type="PROSITE" id="PS51900"/>
    </source>
</evidence>
<name>A0ABV6Z5Y3_UNCC1</name>
<dbReference type="Pfam" id="PF00589">
    <property type="entry name" value="Phage_integrase"/>
    <property type="match status" value="1"/>
</dbReference>
<keyword evidence="7 9" id="KW-0233">DNA recombination</keyword>
<feature type="domain" description="Tyr recombinase" evidence="10">
    <location>
        <begin position="121"/>
        <end position="305"/>
    </location>
</feature>
<dbReference type="HAMAP" id="MF_01808">
    <property type="entry name" value="Recomb_XerC_XerD"/>
    <property type="match status" value="1"/>
</dbReference>
<dbReference type="Pfam" id="PF02899">
    <property type="entry name" value="Phage_int_SAM_1"/>
    <property type="match status" value="1"/>
</dbReference>
<keyword evidence="13" id="KW-1185">Reference proteome</keyword>
<comment type="caution">
    <text evidence="12">The sequence shown here is derived from an EMBL/GenBank/DDBJ whole genome shotgun (WGS) entry which is preliminary data.</text>
</comment>
<accession>A0ABV6Z5Y3</accession>
<evidence type="ECO:0000313" key="13">
    <source>
        <dbReference type="Proteomes" id="UP001594351"/>
    </source>
</evidence>
<dbReference type="InterPro" id="IPR002104">
    <property type="entry name" value="Integrase_catalytic"/>
</dbReference>
<comment type="similarity">
    <text evidence="9">Belongs to the 'phage' integrase family. XerC subfamily.</text>
</comment>
<dbReference type="NCBIfam" id="NF001399">
    <property type="entry name" value="PRK00283.1"/>
    <property type="match status" value="1"/>
</dbReference>
<evidence type="ECO:0000256" key="3">
    <source>
        <dbReference type="ARBA" id="ARBA00022618"/>
    </source>
</evidence>